<reference evidence="2" key="2">
    <citation type="submission" date="2017-02" db="EMBL/GenBank/DDBJ databases">
        <title>WGS assembly of Sorghum bicolor.</title>
        <authorList>
            <person name="Paterson A."/>
            <person name="Mullet J."/>
            <person name="Bowers J."/>
            <person name="Bruggmann R."/>
            <person name="Dubchak I."/>
            <person name="Grimwood J."/>
            <person name="Gundlach H."/>
            <person name="Haberer G."/>
            <person name="Hellsten U."/>
            <person name="Mitros T."/>
            <person name="Poliakov A."/>
            <person name="Schmutz J."/>
            <person name="Spannagl M."/>
            <person name="Tang H."/>
            <person name="Wang X."/>
            <person name="Wicker T."/>
            <person name="Bharti A."/>
            <person name="Chapman J."/>
            <person name="Feltus F."/>
            <person name="Gowik U."/>
            <person name="Grigoriev I."/>
            <person name="Lyons E."/>
            <person name="Maher C."/>
            <person name="Martis M."/>
            <person name="Narechania A."/>
            <person name="Otillar R."/>
            <person name="Penning B."/>
            <person name="Salamov A."/>
            <person name="Wang Y."/>
            <person name="Zhang L."/>
            <person name="Carpita N."/>
            <person name="Freeling M."/>
            <person name="Gingle A."/>
            <person name="Hash C."/>
            <person name="Keller B."/>
            <person name="Klein P."/>
            <person name="Kresovich S."/>
            <person name="Mccann M."/>
            <person name="Ming R."/>
            <person name="Peterson D."/>
            <person name="Rahman M."/>
            <person name="Ware D."/>
            <person name="Westhoff P."/>
            <person name="Mayer K."/>
            <person name="Messing J."/>
            <person name="Sims D."/>
            <person name="Jenkins J."/>
            <person name="Shu S."/>
            <person name="Rokhsar D."/>
        </authorList>
    </citation>
    <scope>NUCLEOTIDE SEQUENCE</scope>
</reference>
<dbReference type="Gramene" id="OQU90114">
    <property type="protein sequence ID" value="OQU90114"/>
    <property type="gene ID" value="SORBI_3002G342700"/>
</dbReference>
<dbReference type="EMBL" id="CM000761">
    <property type="protein sequence ID" value="OQU90113.1"/>
    <property type="molecule type" value="Genomic_DNA"/>
</dbReference>
<accession>A0A1W0W6S2</accession>
<name>A0A1W0W6S2_SORBI</name>
<dbReference type="ExpressionAtlas" id="A0A1W0W6S2">
    <property type="expression patterns" value="baseline and differential"/>
</dbReference>
<dbReference type="STRING" id="4558.A0A1W0W6S2"/>
<evidence type="ECO:0000313" key="2">
    <source>
        <dbReference type="EMBL" id="OQU90114.1"/>
    </source>
</evidence>
<reference evidence="2 3" key="1">
    <citation type="journal article" date="2009" name="Nature">
        <title>The Sorghum bicolor genome and the diversification of grasses.</title>
        <authorList>
            <person name="Paterson A.H."/>
            <person name="Bowers J.E."/>
            <person name="Bruggmann R."/>
            <person name="Dubchak I."/>
            <person name="Grimwood J."/>
            <person name="Gundlach H."/>
            <person name="Haberer G."/>
            <person name="Hellsten U."/>
            <person name="Mitros T."/>
            <person name="Poliakov A."/>
            <person name="Schmutz J."/>
            <person name="Spannagl M."/>
            <person name="Tang H."/>
            <person name="Wang X."/>
            <person name="Wicker T."/>
            <person name="Bharti A.K."/>
            <person name="Chapman J."/>
            <person name="Feltus F.A."/>
            <person name="Gowik U."/>
            <person name="Grigoriev I.V."/>
            <person name="Lyons E."/>
            <person name="Maher C.A."/>
            <person name="Martis M."/>
            <person name="Narechania A."/>
            <person name="Otillar R.P."/>
            <person name="Penning B.W."/>
            <person name="Salamov A.A."/>
            <person name="Wang Y."/>
            <person name="Zhang L."/>
            <person name="Carpita N.C."/>
            <person name="Freeling M."/>
            <person name="Gingle A.R."/>
            <person name="Hash C.T."/>
            <person name="Keller B."/>
            <person name="Klein P."/>
            <person name="Kresovich S."/>
            <person name="McCann M.C."/>
            <person name="Ming R."/>
            <person name="Peterson D.G."/>
            <person name="Mehboob-ur-Rahman"/>
            <person name="Ware D."/>
            <person name="Westhoff P."/>
            <person name="Mayer K.F."/>
            <person name="Messing J."/>
            <person name="Rokhsar D.S."/>
        </authorList>
    </citation>
    <scope>NUCLEOTIDE SEQUENCE [LARGE SCALE GENOMIC DNA]</scope>
    <source>
        <strain evidence="3">cv. BTx623</strain>
    </source>
</reference>
<sequence>MGSVNNFQWADPIFFGPLRNPCWIRISLTAEIHGEFSSVQVLQETRSRQEGKEITPVADLSPPPPDSMTGGSGGRRDHESDRDASTALPVPGPCASTHRALAECHRRAARGPLQPEVLCRHLNRALAECVVTACCPDETDAVRTLCGSAGTALKRQQCQRARIDLALCLEAHQEP</sequence>
<dbReference type="eggNOG" id="ENOG502S8BX">
    <property type="taxonomic scope" value="Eukaryota"/>
</dbReference>
<dbReference type="Gramene" id="OQU90112">
    <property type="protein sequence ID" value="OQU90112"/>
    <property type="gene ID" value="SORBI_3002G342700"/>
</dbReference>
<dbReference type="EMBL" id="CM000761">
    <property type="protein sequence ID" value="OQU90112.1"/>
    <property type="molecule type" value="Genomic_DNA"/>
</dbReference>
<dbReference type="EMBL" id="CM000761">
    <property type="protein sequence ID" value="OQU90115.1"/>
    <property type="molecule type" value="Genomic_DNA"/>
</dbReference>
<reference evidence="3" key="3">
    <citation type="journal article" date="2018" name="Plant J.">
        <title>The Sorghum bicolor reference genome: improved assembly, gene annotations, a transcriptome atlas, and signatures of genome organization.</title>
        <authorList>
            <person name="McCormick R.F."/>
            <person name="Truong S.K."/>
            <person name="Sreedasyam A."/>
            <person name="Jenkins J."/>
            <person name="Shu S."/>
            <person name="Sims D."/>
            <person name="Kennedy M."/>
            <person name="Amirebrahimi M."/>
            <person name="Weers B.D."/>
            <person name="McKinley B."/>
            <person name="Mattison A."/>
            <person name="Morishige D.T."/>
            <person name="Grimwood J."/>
            <person name="Schmutz J."/>
            <person name="Mullet J.E."/>
        </authorList>
    </citation>
    <scope>NUCLEOTIDE SEQUENCE [LARGE SCALE GENOMIC DNA]</scope>
    <source>
        <strain evidence="3">cv. BTx623</strain>
    </source>
</reference>
<organism evidence="2 3">
    <name type="scientific">Sorghum bicolor</name>
    <name type="common">Sorghum</name>
    <name type="synonym">Sorghum vulgare</name>
    <dbReference type="NCBI Taxonomy" id="4558"/>
    <lineage>
        <taxon>Eukaryota</taxon>
        <taxon>Viridiplantae</taxon>
        <taxon>Streptophyta</taxon>
        <taxon>Embryophyta</taxon>
        <taxon>Tracheophyta</taxon>
        <taxon>Spermatophyta</taxon>
        <taxon>Magnoliopsida</taxon>
        <taxon>Liliopsida</taxon>
        <taxon>Poales</taxon>
        <taxon>Poaceae</taxon>
        <taxon>PACMAD clade</taxon>
        <taxon>Panicoideae</taxon>
        <taxon>Andropogonodae</taxon>
        <taxon>Andropogoneae</taxon>
        <taxon>Sorghinae</taxon>
        <taxon>Sorghum</taxon>
    </lineage>
</organism>
<dbReference type="Gramene" id="OQU90113">
    <property type="protein sequence ID" value="OQU90113"/>
    <property type="gene ID" value="SORBI_3002G342700"/>
</dbReference>
<dbReference type="FunCoup" id="A0A1W0W6S2">
    <property type="interactions" value="573"/>
</dbReference>
<evidence type="ECO:0000313" key="3">
    <source>
        <dbReference type="Proteomes" id="UP000000768"/>
    </source>
</evidence>
<evidence type="ECO:0008006" key="4">
    <source>
        <dbReference type="Google" id="ProtNLM"/>
    </source>
</evidence>
<dbReference type="AlphaFoldDB" id="A0A1W0W6S2"/>
<keyword evidence="3" id="KW-1185">Reference proteome</keyword>
<dbReference type="Proteomes" id="UP000000768">
    <property type="component" value="Chromosome 2"/>
</dbReference>
<dbReference type="OrthoDB" id="771242at2759"/>
<protein>
    <recommendedName>
        <fullName evidence="4">COX assembly mitochondrial protein</fullName>
    </recommendedName>
</protein>
<feature type="compositionally biased region" description="Basic and acidic residues" evidence="1">
    <location>
        <begin position="74"/>
        <end position="84"/>
    </location>
</feature>
<dbReference type="Gramene" id="OQU90115">
    <property type="protein sequence ID" value="OQU90115"/>
    <property type="gene ID" value="SORBI_3002G342700"/>
</dbReference>
<dbReference type="EMBL" id="CM000761">
    <property type="protein sequence ID" value="OQU90114.1"/>
    <property type="molecule type" value="Genomic_DNA"/>
</dbReference>
<feature type="region of interest" description="Disordered" evidence="1">
    <location>
        <begin position="43"/>
        <end position="92"/>
    </location>
</feature>
<proteinExistence type="predicted"/>
<dbReference type="InParanoid" id="A0A1W0W6S2"/>
<gene>
    <name evidence="2" type="ORF">SORBI_3002G342700</name>
</gene>
<evidence type="ECO:0000256" key="1">
    <source>
        <dbReference type="SAM" id="MobiDB-lite"/>
    </source>
</evidence>